<comment type="caution">
    <text evidence="3">The sequence shown here is derived from an EMBL/GenBank/DDBJ whole genome shotgun (WGS) entry which is preliminary data.</text>
</comment>
<gene>
    <name evidence="3" type="ORF">ACFSYS_08030</name>
</gene>
<dbReference type="InterPro" id="IPR024072">
    <property type="entry name" value="DHFR-like_dom_sf"/>
</dbReference>
<sequence length="185" mass="21362">MRKVVLSMMMSLDGYIEGVSNDIHWHVWDDKMEDYMMDFFKTVDTFIYGRKSYELMLGYWPGQTGAFANVMNSTPKLVFSKTLEKVEWNSELVSKNVVEEINMEKNKKGKDLVLFAGGGIASTFIMHGLIDEYRLIINPVVLGKGTRLFPDKKRLKFKLLEVKAFDCGNILLIYKPEKRIKSSQL</sequence>
<reference evidence="4" key="1">
    <citation type="journal article" date="2019" name="Int. J. Syst. Evol. Microbiol.">
        <title>The Global Catalogue of Microorganisms (GCM) 10K type strain sequencing project: providing services to taxonomists for standard genome sequencing and annotation.</title>
        <authorList>
            <consortium name="The Broad Institute Genomics Platform"/>
            <consortium name="The Broad Institute Genome Sequencing Center for Infectious Disease"/>
            <person name="Wu L."/>
            <person name="Ma J."/>
        </authorList>
    </citation>
    <scope>NUCLEOTIDE SEQUENCE [LARGE SCALE GENOMIC DNA]</scope>
    <source>
        <strain evidence="4">KCTC 52925</strain>
    </source>
</reference>
<keyword evidence="4" id="KW-1185">Reference proteome</keyword>
<dbReference type="InterPro" id="IPR002734">
    <property type="entry name" value="RibDG_C"/>
</dbReference>
<keyword evidence="1" id="KW-0812">Transmembrane</keyword>
<keyword evidence="1" id="KW-1133">Transmembrane helix</keyword>
<dbReference type="Proteomes" id="UP001597438">
    <property type="component" value="Unassembled WGS sequence"/>
</dbReference>
<dbReference type="RefSeq" id="WP_251741002.1">
    <property type="nucleotide sequence ID" value="NZ_JBHUOJ010000016.1"/>
</dbReference>
<name>A0ABW5X2N6_9FLAO</name>
<feature type="transmembrane region" description="Helical" evidence="1">
    <location>
        <begin position="112"/>
        <end position="130"/>
    </location>
</feature>
<dbReference type="PANTHER" id="PTHR38011">
    <property type="entry name" value="DIHYDROFOLATE REDUCTASE FAMILY PROTEIN (AFU_ORTHOLOGUE AFUA_8G06820)"/>
    <property type="match status" value="1"/>
</dbReference>
<dbReference type="SUPFAM" id="SSF53597">
    <property type="entry name" value="Dihydrofolate reductase-like"/>
    <property type="match status" value="1"/>
</dbReference>
<evidence type="ECO:0000256" key="1">
    <source>
        <dbReference type="SAM" id="Phobius"/>
    </source>
</evidence>
<feature type="domain" description="Bacterial bifunctional deaminase-reductase C-terminal" evidence="2">
    <location>
        <begin position="2"/>
        <end position="170"/>
    </location>
</feature>
<evidence type="ECO:0000313" key="3">
    <source>
        <dbReference type="EMBL" id="MFD2833236.1"/>
    </source>
</evidence>
<dbReference type="Gene3D" id="3.40.430.10">
    <property type="entry name" value="Dihydrofolate Reductase, subunit A"/>
    <property type="match status" value="1"/>
</dbReference>
<protein>
    <submittedName>
        <fullName evidence="3">Dihydrofolate reductase family protein</fullName>
    </submittedName>
</protein>
<dbReference type="PANTHER" id="PTHR38011:SF11">
    <property type="entry name" value="2,5-DIAMINO-6-RIBOSYLAMINO-4(3H)-PYRIMIDINONE 5'-PHOSPHATE REDUCTASE"/>
    <property type="match status" value="1"/>
</dbReference>
<evidence type="ECO:0000313" key="4">
    <source>
        <dbReference type="Proteomes" id="UP001597438"/>
    </source>
</evidence>
<evidence type="ECO:0000259" key="2">
    <source>
        <dbReference type="Pfam" id="PF01872"/>
    </source>
</evidence>
<organism evidence="3 4">
    <name type="scientific">Christiangramia antarctica</name>
    <dbReference type="NCBI Taxonomy" id="2058158"/>
    <lineage>
        <taxon>Bacteria</taxon>
        <taxon>Pseudomonadati</taxon>
        <taxon>Bacteroidota</taxon>
        <taxon>Flavobacteriia</taxon>
        <taxon>Flavobacteriales</taxon>
        <taxon>Flavobacteriaceae</taxon>
        <taxon>Christiangramia</taxon>
    </lineage>
</organism>
<dbReference type="InterPro" id="IPR050765">
    <property type="entry name" value="Riboflavin_Biosynth_HTPR"/>
</dbReference>
<dbReference type="Pfam" id="PF01872">
    <property type="entry name" value="RibD_C"/>
    <property type="match status" value="1"/>
</dbReference>
<accession>A0ABW5X2N6</accession>
<keyword evidence="1" id="KW-0472">Membrane</keyword>
<dbReference type="EMBL" id="JBHUOJ010000016">
    <property type="protein sequence ID" value="MFD2833236.1"/>
    <property type="molecule type" value="Genomic_DNA"/>
</dbReference>
<proteinExistence type="predicted"/>